<dbReference type="Pfam" id="PF03009">
    <property type="entry name" value="GDPD"/>
    <property type="match status" value="1"/>
</dbReference>
<evidence type="ECO:0000313" key="3">
    <source>
        <dbReference type="EMBL" id="QNR23670.1"/>
    </source>
</evidence>
<dbReference type="Pfam" id="PF16387">
    <property type="entry name" value="DUF4996"/>
    <property type="match status" value="1"/>
</dbReference>
<dbReference type="PANTHER" id="PTHR46320:SF1">
    <property type="entry name" value="GLYCEROPHOSPHODIESTER PHOSPHODIESTERASE 1"/>
    <property type="match status" value="1"/>
</dbReference>
<dbReference type="KEGG" id="chyd:H4K34_15005"/>
<dbReference type="CDD" id="cd08566">
    <property type="entry name" value="GDPD_AtGDE_like"/>
    <property type="match status" value="1"/>
</dbReference>
<dbReference type="SUPFAM" id="SSF51695">
    <property type="entry name" value="PLC-like phosphodiesterases"/>
    <property type="match status" value="1"/>
</dbReference>
<feature type="chain" id="PRO_5028967659" evidence="1">
    <location>
        <begin position="20"/>
        <end position="311"/>
    </location>
</feature>
<protein>
    <submittedName>
        <fullName evidence="3">Glycerophosphodiester phosphodiesterase family protein</fullName>
    </submittedName>
</protein>
<feature type="signal peptide" evidence="1">
    <location>
        <begin position="1"/>
        <end position="19"/>
    </location>
</feature>
<evidence type="ECO:0000256" key="1">
    <source>
        <dbReference type="SAM" id="SignalP"/>
    </source>
</evidence>
<dbReference type="EMBL" id="CP060139">
    <property type="protein sequence ID" value="QNR23670.1"/>
    <property type="molecule type" value="Genomic_DNA"/>
</dbReference>
<proteinExistence type="predicted"/>
<evidence type="ECO:0000313" key="4">
    <source>
        <dbReference type="Proteomes" id="UP000516305"/>
    </source>
</evidence>
<evidence type="ECO:0000259" key="2">
    <source>
        <dbReference type="PROSITE" id="PS51704"/>
    </source>
</evidence>
<dbReference type="GO" id="GO:0070291">
    <property type="term" value="P:N-acylethanolamine metabolic process"/>
    <property type="evidence" value="ECO:0007669"/>
    <property type="project" value="TreeGrafter"/>
</dbReference>
<organism evidence="3 4">
    <name type="scientific">Croceimicrobium hydrocarbonivorans</name>
    <dbReference type="NCBI Taxonomy" id="2761580"/>
    <lineage>
        <taxon>Bacteria</taxon>
        <taxon>Pseudomonadati</taxon>
        <taxon>Bacteroidota</taxon>
        <taxon>Flavobacteriia</taxon>
        <taxon>Flavobacteriales</taxon>
        <taxon>Owenweeksiaceae</taxon>
        <taxon>Croceimicrobium</taxon>
    </lineage>
</organism>
<dbReference type="GO" id="GO:0006580">
    <property type="term" value="P:ethanolamine metabolic process"/>
    <property type="evidence" value="ECO:0007669"/>
    <property type="project" value="TreeGrafter"/>
</dbReference>
<dbReference type="InterPro" id="IPR017946">
    <property type="entry name" value="PLC-like_Pdiesterase_TIM-brl"/>
</dbReference>
<feature type="domain" description="GP-PDE" evidence="2">
    <location>
        <begin position="42"/>
        <end position="304"/>
    </location>
</feature>
<dbReference type="PROSITE" id="PS51704">
    <property type="entry name" value="GP_PDE"/>
    <property type="match status" value="1"/>
</dbReference>
<dbReference type="RefSeq" id="WP_210758204.1">
    <property type="nucleotide sequence ID" value="NZ_CP060139.1"/>
</dbReference>
<accession>A0A7H0VD72</accession>
<gene>
    <name evidence="3" type="ORF">H4K34_15005</name>
</gene>
<keyword evidence="4" id="KW-1185">Reference proteome</keyword>
<dbReference type="GO" id="GO:0008889">
    <property type="term" value="F:glycerophosphodiester phosphodiesterase activity"/>
    <property type="evidence" value="ECO:0007669"/>
    <property type="project" value="TreeGrafter"/>
</dbReference>
<dbReference type="PANTHER" id="PTHR46320">
    <property type="entry name" value="GLYCEROPHOSPHODIESTER PHOSPHODIESTERASE 1"/>
    <property type="match status" value="1"/>
</dbReference>
<keyword evidence="1" id="KW-0732">Signal</keyword>
<dbReference type="Gene3D" id="3.20.20.190">
    <property type="entry name" value="Phosphatidylinositol (PI) phosphodiesterase"/>
    <property type="match status" value="1"/>
</dbReference>
<dbReference type="AlphaFoldDB" id="A0A7H0VD72"/>
<dbReference type="InterPro" id="IPR030395">
    <property type="entry name" value="GP_PDE_dom"/>
</dbReference>
<name>A0A7H0VD72_9FLAO</name>
<dbReference type="InterPro" id="IPR032160">
    <property type="entry name" value="DUF4996"/>
</dbReference>
<dbReference type="GO" id="GO:0006644">
    <property type="term" value="P:phospholipid metabolic process"/>
    <property type="evidence" value="ECO:0007669"/>
    <property type="project" value="TreeGrafter"/>
</dbReference>
<sequence length="311" mass="35656">MKKYLSLILLVLAYAYSNAQVRSPRNAEELKALFLNAESEQILVCAHRGDWRNAPENSLQAVQNCMEMGVDIVEVDIRKTKDDQLILMHDRSLDRTTTGKGKISDWLLADIKDLRLKNGAGMKTDHKVPTLEELMLLIKGKPILVNLDKAWDNLPLAYAVLKKTGTLNQAIFKGNEPLFKMREQWGAYMDSIMYMPMVWPEHHSIYKRDSIQSPRAYTQGFYTNFKPVAFEVIIESENSSVLEAMTLMKDQQTSIWINTLWSELCAGHYDDLAQYDPELHWGWVIKAGAQVIQTDRPAKLLDYLRTKGLHP</sequence>
<dbReference type="Proteomes" id="UP000516305">
    <property type="component" value="Chromosome"/>
</dbReference>
<reference evidence="3 4" key="1">
    <citation type="submission" date="2020-08" db="EMBL/GenBank/DDBJ databases">
        <title>Croceimicrobium hydrocarbonivorans gen. nov., sp. nov., a novel marine bacterium isolated from a bacterial consortium that degrades polyethylene terephthalate.</title>
        <authorList>
            <person name="Liu R."/>
        </authorList>
    </citation>
    <scope>NUCLEOTIDE SEQUENCE [LARGE SCALE GENOMIC DNA]</scope>
    <source>
        <strain evidence="3 4">A20-9</strain>
    </source>
</reference>
<dbReference type="GO" id="GO:0005886">
    <property type="term" value="C:plasma membrane"/>
    <property type="evidence" value="ECO:0007669"/>
    <property type="project" value="TreeGrafter"/>
</dbReference>